<dbReference type="OrthoDB" id="277288at2759"/>
<dbReference type="Gene3D" id="3.90.79.10">
    <property type="entry name" value="Nucleoside Triphosphate Pyrophosphohydrolase"/>
    <property type="match status" value="1"/>
</dbReference>
<dbReference type="Proteomes" id="UP000053766">
    <property type="component" value="Unassembled WGS sequence"/>
</dbReference>
<name>A0A0D8XH48_DICVI</name>
<feature type="compositionally biased region" description="Polar residues" evidence="1">
    <location>
        <begin position="11"/>
        <end position="23"/>
    </location>
</feature>
<dbReference type="FunFam" id="3.90.79.10:FF:000075">
    <property type="entry name" value="Uncharacterized protein, isoform A"/>
    <property type="match status" value="1"/>
</dbReference>
<dbReference type="STRING" id="29172.A0A0D8XH48"/>
<proteinExistence type="predicted"/>
<feature type="domain" description="Nudix hydrolase" evidence="3">
    <location>
        <begin position="127"/>
        <end position="252"/>
    </location>
</feature>
<dbReference type="CDD" id="cd18871">
    <property type="entry name" value="NUDIX_Cfim25_Nudt21"/>
    <property type="match status" value="1"/>
</dbReference>
<gene>
    <name evidence="4" type="ORF">DICVIV_10059</name>
</gene>
<evidence type="ECO:0000259" key="3">
    <source>
        <dbReference type="PROSITE" id="PS51462"/>
    </source>
</evidence>
<dbReference type="InterPro" id="IPR016706">
    <property type="entry name" value="Cleav_polyA_spec_factor_su5"/>
</dbReference>
<dbReference type="GO" id="GO:0003729">
    <property type="term" value="F:mRNA binding"/>
    <property type="evidence" value="ECO:0007669"/>
    <property type="project" value="InterPro"/>
</dbReference>
<sequence length="281" mass="31928">MGTRVDGWPSSGGTALRSSIPTQTPNPLPTIPLHRSVNLIFIVLFAFVAKCITVVFLILANYHCVISEYIGKICMTTCLNLIEEFLFLNRFPLSNYTFGTKDAQSERDHSVQARFQRMREEYEKVGMRRSVDAVLIVHEHSLPHILLLQIGTTFFKLPGGELEVGEEETDGMRRLLDLTLGRSDGVKNEWKIEDEVGNWWRPNFDPPRYPYIPAHVTKPKEHTKLLLVQMPEKAMFAVPKNYKLVAAPLFELYDNAAAYGPLIASLPMALSRFNFIYNGVI</sequence>
<dbReference type="AlphaFoldDB" id="A0A0D8XH48"/>
<protein>
    <submittedName>
        <fullName evidence="4">Cleavage and polyadenylation specificity factor subunit 5 family protein</fullName>
    </submittedName>
</protein>
<evidence type="ECO:0000313" key="5">
    <source>
        <dbReference type="Proteomes" id="UP000053766"/>
    </source>
</evidence>
<feature type="region of interest" description="Disordered" evidence="1">
    <location>
        <begin position="1"/>
        <end position="23"/>
    </location>
</feature>
<evidence type="ECO:0000256" key="2">
    <source>
        <dbReference type="SAM" id="Phobius"/>
    </source>
</evidence>
<organism evidence="4 5">
    <name type="scientific">Dictyocaulus viviparus</name>
    <name type="common">Bovine lungworm</name>
    <dbReference type="NCBI Taxonomy" id="29172"/>
    <lineage>
        <taxon>Eukaryota</taxon>
        <taxon>Metazoa</taxon>
        <taxon>Ecdysozoa</taxon>
        <taxon>Nematoda</taxon>
        <taxon>Chromadorea</taxon>
        <taxon>Rhabditida</taxon>
        <taxon>Rhabditina</taxon>
        <taxon>Rhabditomorpha</taxon>
        <taxon>Strongyloidea</taxon>
        <taxon>Metastrongylidae</taxon>
        <taxon>Dictyocaulus</taxon>
    </lineage>
</organism>
<evidence type="ECO:0000256" key="1">
    <source>
        <dbReference type="SAM" id="MobiDB-lite"/>
    </source>
</evidence>
<dbReference type="PROSITE" id="PS51462">
    <property type="entry name" value="NUDIX"/>
    <property type="match status" value="1"/>
</dbReference>
<keyword evidence="2" id="KW-1133">Transmembrane helix</keyword>
<feature type="transmembrane region" description="Helical" evidence="2">
    <location>
        <begin position="39"/>
        <end position="62"/>
    </location>
</feature>
<evidence type="ECO:0000313" key="4">
    <source>
        <dbReference type="EMBL" id="KJH43923.1"/>
    </source>
</evidence>
<reference evidence="4 5" key="1">
    <citation type="submission" date="2013-11" db="EMBL/GenBank/DDBJ databases">
        <title>Draft genome of the bovine lungworm Dictyocaulus viviparus.</title>
        <authorList>
            <person name="Mitreva M."/>
        </authorList>
    </citation>
    <scope>NUCLEOTIDE SEQUENCE [LARGE SCALE GENOMIC DNA]</scope>
    <source>
        <strain evidence="4 5">HannoverDv2000</strain>
    </source>
</reference>
<dbReference type="GO" id="GO:0005849">
    <property type="term" value="C:mRNA cleavage factor complex"/>
    <property type="evidence" value="ECO:0007669"/>
    <property type="project" value="InterPro"/>
</dbReference>
<reference evidence="5" key="2">
    <citation type="journal article" date="2016" name="Sci. Rep.">
        <title>Dictyocaulus viviparus genome, variome and transcriptome elucidate lungworm biology and support future intervention.</title>
        <authorList>
            <person name="McNulty S.N."/>
            <person name="Strube C."/>
            <person name="Rosa B.A."/>
            <person name="Martin J.C."/>
            <person name="Tyagi R."/>
            <person name="Choi Y.J."/>
            <person name="Wang Q."/>
            <person name="Hallsworth Pepin K."/>
            <person name="Zhang X."/>
            <person name="Ozersky P."/>
            <person name="Wilson R.K."/>
            <person name="Sternberg P.W."/>
            <person name="Gasser R.B."/>
            <person name="Mitreva M."/>
        </authorList>
    </citation>
    <scope>NUCLEOTIDE SEQUENCE [LARGE SCALE GENOMIC DNA]</scope>
    <source>
        <strain evidence="5">HannoverDv2000</strain>
    </source>
</reference>
<dbReference type="Pfam" id="PF13869">
    <property type="entry name" value="NUDIX_2"/>
    <property type="match status" value="1"/>
</dbReference>
<dbReference type="EMBL" id="KN716515">
    <property type="protein sequence ID" value="KJH43923.1"/>
    <property type="molecule type" value="Genomic_DNA"/>
</dbReference>
<keyword evidence="2" id="KW-0812">Transmembrane</keyword>
<dbReference type="PANTHER" id="PTHR13047">
    <property type="entry name" value="PRE-MRNA CLEAVAGE FACTOR IM, 25KD SUBUNIT"/>
    <property type="match status" value="1"/>
</dbReference>
<accession>A0A0D8XH48</accession>
<keyword evidence="5" id="KW-1185">Reference proteome</keyword>
<dbReference type="GO" id="GO:0031124">
    <property type="term" value="P:mRNA 3'-end processing"/>
    <property type="evidence" value="ECO:0007669"/>
    <property type="project" value="InterPro"/>
</dbReference>
<dbReference type="InterPro" id="IPR000086">
    <property type="entry name" value="NUDIX_hydrolase_dom"/>
</dbReference>
<keyword evidence="2" id="KW-0472">Membrane</keyword>